<protein>
    <submittedName>
        <fullName evidence="1">Uncharacterized protein</fullName>
    </submittedName>
</protein>
<sequence length="363" mass="43150">MYQNENIEYYSTHIGNIDEFMKKNEARVILFRRSNRKSDVLAHSGQDRYVQIIAERAPLYKDIQVRKEKTIFTSAIVEKLITDEFIFIQFDKKRNYEYFVYDMDHTEAFKKVREKFVQAIRDLNLDIKRRNMEENGNYKNEKRCSKSKKVCKARASPIKKKTYRNKKDVGQGCQSDGNHIQDFIAKADLLLDEFIKDYKPVVRELSNWENQVWEEALRDAPEIKTDNTTYNENYNLVDDEEEIQSISEKILWEDDTILEPFYEYAKHDSVITYENHINRYVVPDEEIIDFLDGDADFTSISAEFNLSFEQLPAIPQRLKSEEAVKHEKSSSLDPLEDPVVMNEDGWDQVYTNLIFYLNRKYSY</sequence>
<gene>
    <name evidence="1" type="ORF">CTEN210_18333</name>
</gene>
<name>A0AAD3DC89_9STRA</name>
<proteinExistence type="predicted"/>
<accession>A0AAD3DC89</accession>
<reference evidence="1 2" key="1">
    <citation type="journal article" date="2021" name="Sci. Rep.">
        <title>The genome of the diatom Chaetoceros tenuissimus carries an ancient integrated fragment of an extant virus.</title>
        <authorList>
            <person name="Hongo Y."/>
            <person name="Kimura K."/>
            <person name="Takaki Y."/>
            <person name="Yoshida Y."/>
            <person name="Baba S."/>
            <person name="Kobayashi G."/>
            <person name="Nagasaki K."/>
            <person name="Hano T."/>
            <person name="Tomaru Y."/>
        </authorList>
    </citation>
    <scope>NUCLEOTIDE SEQUENCE [LARGE SCALE GENOMIC DNA]</scope>
    <source>
        <strain evidence="1 2">NIES-3715</strain>
    </source>
</reference>
<dbReference type="EMBL" id="BLLK01000075">
    <property type="protein sequence ID" value="GFH61857.1"/>
    <property type="molecule type" value="Genomic_DNA"/>
</dbReference>
<evidence type="ECO:0000313" key="1">
    <source>
        <dbReference type="EMBL" id="GFH61857.1"/>
    </source>
</evidence>
<comment type="caution">
    <text evidence="1">The sequence shown here is derived from an EMBL/GenBank/DDBJ whole genome shotgun (WGS) entry which is preliminary data.</text>
</comment>
<keyword evidence="2" id="KW-1185">Reference proteome</keyword>
<organism evidence="1 2">
    <name type="scientific">Chaetoceros tenuissimus</name>
    <dbReference type="NCBI Taxonomy" id="426638"/>
    <lineage>
        <taxon>Eukaryota</taxon>
        <taxon>Sar</taxon>
        <taxon>Stramenopiles</taxon>
        <taxon>Ochrophyta</taxon>
        <taxon>Bacillariophyta</taxon>
        <taxon>Coscinodiscophyceae</taxon>
        <taxon>Chaetocerotophycidae</taxon>
        <taxon>Chaetocerotales</taxon>
        <taxon>Chaetocerotaceae</taxon>
        <taxon>Chaetoceros</taxon>
    </lineage>
</organism>
<evidence type="ECO:0000313" key="2">
    <source>
        <dbReference type="Proteomes" id="UP001054902"/>
    </source>
</evidence>
<dbReference type="Proteomes" id="UP001054902">
    <property type="component" value="Unassembled WGS sequence"/>
</dbReference>
<dbReference type="AlphaFoldDB" id="A0AAD3DC89"/>